<feature type="transmembrane region" description="Helical" evidence="1">
    <location>
        <begin position="50"/>
        <end position="72"/>
    </location>
</feature>
<sequence>MDDAVRIRVAAGADAAALLDWLRVEPELSGCIDRDAAPPTPGSLGTVTDVLVVAVGSGGVATVLASALVSWIRRRAGSAEVRVTLSDGSSIEIRATDVHGLDADGVAALVRQVRVAIAEVPASDG</sequence>
<reference evidence="2" key="1">
    <citation type="journal article" date="2014" name="Int. J. Syst. Evol. Microbiol.">
        <title>Complete genome sequence of Corynebacterium casei LMG S-19264T (=DSM 44701T), isolated from a smear-ripened cheese.</title>
        <authorList>
            <consortium name="US DOE Joint Genome Institute (JGI-PGF)"/>
            <person name="Walter F."/>
            <person name="Albersmeier A."/>
            <person name="Kalinowski J."/>
            <person name="Ruckert C."/>
        </authorList>
    </citation>
    <scope>NUCLEOTIDE SEQUENCE</scope>
    <source>
        <strain evidence="2">CGMCC 4.7312</strain>
    </source>
</reference>
<name>A0A917WS07_9ACTN</name>
<dbReference type="AlphaFoldDB" id="A0A917WS07"/>
<organism evidence="2 3">
    <name type="scientific">Micromonospora sonchi</name>
    <dbReference type="NCBI Taxonomy" id="1763543"/>
    <lineage>
        <taxon>Bacteria</taxon>
        <taxon>Bacillati</taxon>
        <taxon>Actinomycetota</taxon>
        <taxon>Actinomycetes</taxon>
        <taxon>Micromonosporales</taxon>
        <taxon>Micromonosporaceae</taxon>
        <taxon>Micromonospora</taxon>
    </lineage>
</organism>
<evidence type="ECO:0000313" key="3">
    <source>
        <dbReference type="Proteomes" id="UP000608890"/>
    </source>
</evidence>
<comment type="caution">
    <text evidence="2">The sequence shown here is derived from an EMBL/GenBank/DDBJ whole genome shotgun (WGS) entry which is preliminary data.</text>
</comment>
<keyword evidence="1" id="KW-1133">Transmembrane helix</keyword>
<dbReference type="InterPro" id="IPR045428">
    <property type="entry name" value="EACC1"/>
</dbReference>
<gene>
    <name evidence="2" type="ORF">GCM10011608_06230</name>
</gene>
<accession>A0A917WS07</accession>
<keyword evidence="1" id="KW-0472">Membrane</keyword>
<dbReference type="Pfam" id="PF19953">
    <property type="entry name" value="EACC1"/>
    <property type="match status" value="1"/>
</dbReference>
<dbReference type="RefSeq" id="WP_189040682.1">
    <property type="nucleotide sequence ID" value="NZ_BMNB01000002.1"/>
</dbReference>
<keyword evidence="3" id="KW-1185">Reference proteome</keyword>
<proteinExistence type="predicted"/>
<evidence type="ECO:0000313" key="2">
    <source>
        <dbReference type="EMBL" id="GGM24133.1"/>
    </source>
</evidence>
<dbReference type="EMBL" id="BMNB01000002">
    <property type="protein sequence ID" value="GGM24133.1"/>
    <property type="molecule type" value="Genomic_DNA"/>
</dbReference>
<dbReference type="Proteomes" id="UP000608890">
    <property type="component" value="Unassembled WGS sequence"/>
</dbReference>
<protein>
    <submittedName>
        <fullName evidence="2">Uncharacterized protein</fullName>
    </submittedName>
</protein>
<keyword evidence="1" id="KW-0812">Transmembrane</keyword>
<evidence type="ECO:0000256" key="1">
    <source>
        <dbReference type="SAM" id="Phobius"/>
    </source>
</evidence>
<reference evidence="2" key="2">
    <citation type="submission" date="2020-09" db="EMBL/GenBank/DDBJ databases">
        <authorList>
            <person name="Sun Q."/>
            <person name="Zhou Y."/>
        </authorList>
    </citation>
    <scope>NUCLEOTIDE SEQUENCE</scope>
    <source>
        <strain evidence="2">CGMCC 4.7312</strain>
    </source>
</reference>